<keyword evidence="3" id="KW-1003">Cell membrane</keyword>
<keyword evidence="12" id="KW-0472">Membrane</keyword>
<dbReference type="GO" id="GO:0046872">
    <property type="term" value="F:metal ion binding"/>
    <property type="evidence" value="ECO:0007669"/>
    <property type="project" value="UniProtKB-KW"/>
</dbReference>
<evidence type="ECO:0000256" key="9">
    <source>
        <dbReference type="ARBA" id="ARBA00022963"/>
    </source>
</evidence>
<dbReference type="CDD" id="cd00519">
    <property type="entry name" value="Lipase_3"/>
    <property type="match status" value="1"/>
</dbReference>
<keyword evidence="8" id="KW-0106">Calcium</keyword>
<evidence type="ECO:0000256" key="5">
    <source>
        <dbReference type="ARBA" id="ARBA00022692"/>
    </source>
</evidence>
<evidence type="ECO:0000256" key="2">
    <source>
        <dbReference type="ARBA" id="ARBA00004651"/>
    </source>
</evidence>
<keyword evidence="6" id="KW-0479">Metal-binding</keyword>
<dbReference type="InterPro" id="IPR052214">
    <property type="entry name" value="DAG_Lipase-Related"/>
</dbReference>
<dbReference type="InterPro" id="IPR029058">
    <property type="entry name" value="AB_hydrolase_fold"/>
</dbReference>
<protein>
    <recommendedName>
        <fullName evidence="14">sn-1-specific diacylglycerol lipase</fullName>
        <ecNumber evidence="14">3.1.1.116</ecNumber>
    </recommendedName>
</protein>
<dbReference type="EMBL" id="JAACJK010000113">
    <property type="protein sequence ID" value="KAF5331591.1"/>
    <property type="molecule type" value="Genomic_DNA"/>
</dbReference>
<evidence type="ECO:0000256" key="14">
    <source>
        <dbReference type="ARBA" id="ARBA00026104"/>
    </source>
</evidence>
<comment type="subcellular location">
    <subcellularLocation>
        <location evidence="2">Cell membrane</location>
        <topology evidence="2">Multi-pass membrane protein</topology>
    </subcellularLocation>
</comment>
<dbReference type="PANTHER" id="PTHR45792:SF8">
    <property type="entry name" value="DIACYLGLYCEROL LIPASE-ALPHA"/>
    <property type="match status" value="1"/>
</dbReference>
<dbReference type="PANTHER" id="PTHR45792">
    <property type="entry name" value="DIACYLGLYCEROL LIPASE HOMOLOG-RELATED"/>
    <property type="match status" value="1"/>
</dbReference>
<proteinExistence type="predicted"/>
<evidence type="ECO:0000256" key="3">
    <source>
        <dbReference type="ARBA" id="ARBA00022475"/>
    </source>
</evidence>
<dbReference type="GO" id="GO:0005886">
    <property type="term" value="C:plasma membrane"/>
    <property type="evidence" value="ECO:0007669"/>
    <property type="project" value="UniProtKB-SubCell"/>
</dbReference>
<dbReference type="EC" id="3.1.1.116" evidence="14"/>
<name>A0A8H5BYX2_9AGAR</name>
<dbReference type="SUPFAM" id="SSF53474">
    <property type="entry name" value="alpha/beta-Hydrolases"/>
    <property type="match status" value="1"/>
</dbReference>
<keyword evidence="10" id="KW-1133">Transmembrane helix</keyword>
<evidence type="ECO:0000259" key="15">
    <source>
        <dbReference type="Pfam" id="PF01764"/>
    </source>
</evidence>
<keyword evidence="7" id="KW-0378">Hydrolase</keyword>
<dbReference type="Proteomes" id="UP000541558">
    <property type="component" value="Unassembled WGS sequence"/>
</dbReference>
<dbReference type="InterPro" id="IPR002921">
    <property type="entry name" value="Fungal_lipase-type"/>
</dbReference>
<comment type="caution">
    <text evidence="16">The sequence shown here is derived from an EMBL/GenBank/DDBJ whole genome shotgun (WGS) entry which is preliminary data.</text>
</comment>
<keyword evidence="17" id="KW-1185">Reference proteome</keyword>
<dbReference type="GO" id="GO:0046340">
    <property type="term" value="P:diacylglycerol catabolic process"/>
    <property type="evidence" value="ECO:0007669"/>
    <property type="project" value="TreeGrafter"/>
</dbReference>
<keyword evidence="5" id="KW-0812">Transmembrane</keyword>
<evidence type="ECO:0000256" key="13">
    <source>
        <dbReference type="ARBA" id="ARBA00024531"/>
    </source>
</evidence>
<dbReference type="Pfam" id="PF01764">
    <property type="entry name" value="Lipase_3"/>
    <property type="match status" value="1"/>
</dbReference>
<comment type="catalytic activity">
    <reaction evidence="13">
        <text>a 1,2-diacyl-sn-glycerol + H2O = a 2-acylglycerol + a fatty acid + H(+)</text>
        <dbReference type="Rhea" id="RHEA:33275"/>
        <dbReference type="ChEBI" id="CHEBI:15377"/>
        <dbReference type="ChEBI" id="CHEBI:15378"/>
        <dbReference type="ChEBI" id="CHEBI:17389"/>
        <dbReference type="ChEBI" id="CHEBI:17815"/>
        <dbReference type="ChEBI" id="CHEBI:28868"/>
        <dbReference type="EC" id="3.1.1.116"/>
    </reaction>
    <physiologicalReaction direction="left-to-right" evidence="13">
        <dbReference type="Rhea" id="RHEA:33276"/>
    </physiologicalReaction>
</comment>
<reference evidence="16 17" key="1">
    <citation type="journal article" date="2020" name="ISME J.">
        <title>Uncovering the hidden diversity of litter-decomposition mechanisms in mushroom-forming fungi.</title>
        <authorList>
            <person name="Floudas D."/>
            <person name="Bentzer J."/>
            <person name="Ahren D."/>
            <person name="Johansson T."/>
            <person name="Persson P."/>
            <person name="Tunlid A."/>
        </authorList>
    </citation>
    <scope>NUCLEOTIDE SEQUENCE [LARGE SCALE GENOMIC DNA]</scope>
    <source>
        <strain evidence="16 17">CBS 175.51</strain>
    </source>
</reference>
<evidence type="ECO:0000256" key="4">
    <source>
        <dbReference type="ARBA" id="ARBA00022553"/>
    </source>
</evidence>
<accession>A0A8H5BYX2</accession>
<comment type="cofactor">
    <cofactor evidence="1">
        <name>Ca(2+)</name>
        <dbReference type="ChEBI" id="CHEBI:29108"/>
    </cofactor>
</comment>
<keyword evidence="9" id="KW-0442">Lipid degradation</keyword>
<dbReference type="AlphaFoldDB" id="A0A8H5BYX2"/>
<evidence type="ECO:0000256" key="1">
    <source>
        <dbReference type="ARBA" id="ARBA00001913"/>
    </source>
</evidence>
<evidence type="ECO:0000313" key="16">
    <source>
        <dbReference type="EMBL" id="KAF5331591.1"/>
    </source>
</evidence>
<feature type="domain" description="Fungal lipase-type" evidence="15">
    <location>
        <begin position="425"/>
        <end position="603"/>
    </location>
</feature>
<evidence type="ECO:0000256" key="7">
    <source>
        <dbReference type="ARBA" id="ARBA00022801"/>
    </source>
</evidence>
<sequence length="741" mass="81390">MAKYWDHYSRNGLDIALGVSSVGFQAAKAGTRFGFSVARTVANAAASVTSFAVDQTVFGGTSVTSPLFHGAVSTVLTVAEQCTLAPIYLGEYITSTSVLAAHSSINALAVIFPGSSEASFSLASFIHLVRREWAQAEDPQRPQKQYGLTKVAWAIVGWVSLQGVTQEWQEKRWFKHLREIDVSTPPEPKTPAVLSRKPSRVRVTSDVILPGQGGAQIITANIGEDSPESSRRSLRRTMSRSSISSIRSMMSFKSPAFNFTPIEGQEPGPLPLPNPELKANFRRFSKLCLAGYGGASLWFFGISPSQLYPSKDASKPKSVETEKTLEEAKLATAIDASEAEAAGVSDDTPGLPAESGGDFKYSLWDILLGKHDQEIFENTVDPGQPSKTALKNLRKSNIKARAVIGNQHLMPRFWILTDYNRQEIVLVIRGTMSLNEIAADLTCEPDWFEPACTPPVSEDEEESPTEGLLFPGRFTFPPKPPSAPRTPGTRYHVHGGMLRLARAMGEVGKPVQIAVKEALSSNPDFDLVLCGHSLGAGVAALLGMIWADPETCLTVPASGLPAGRNVQVYCYAPPALTDAALGRLADKLIISFVYSHDIVSRLSLGSIRDIRNAAMWLCEANEAEGTDKKGEGYSAISERARKWKAGKGYKGDMEWFIAMRKSLEANMQNVDMYPAGRVFWAFRDEDFHPSHRRYSEERDRGKLRLFEVLDVKEVFSQIVFAKDMLSSHMPHQYDKILHELL</sequence>
<organism evidence="16 17">
    <name type="scientific">Ephemerocybe angulata</name>
    <dbReference type="NCBI Taxonomy" id="980116"/>
    <lineage>
        <taxon>Eukaryota</taxon>
        <taxon>Fungi</taxon>
        <taxon>Dikarya</taxon>
        <taxon>Basidiomycota</taxon>
        <taxon>Agaricomycotina</taxon>
        <taxon>Agaricomycetes</taxon>
        <taxon>Agaricomycetidae</taxon>
        <taxon>Agaricales</taxon>
        <taxon>Agaricineae</taxon>
        <taxon>Psathyrellaceae</taxon>
        <taxon>Ephemerocybe</taxon>
    </lineage>
</organism>
<gene>
    <name evidence="16" type="ORF">D9611_007573</name>
</gene>
<dbReference type="GO" id="GO:0016298">
    <property type="term" value="F:lipase activity"/>
    <property type="evidence" value="ECO:0007669"/>
    <property type="project" value="TreeGrafter"/>
</dbReference>
<evidence type="ECO:0000313" key="17">
    <source>
        <dbReference type="Proteomes" id="UP000541558"/>
    </source>
</evidence>
<evidence type="ECO:0000256" key="6">
    <source>
        <dbReference type="ARBA" id="ARBA00022723"/>
    </source>
</evidence>
<evidence type="ECO:0000256" key="11">
    <source>
        <dbReference type="ARBA" id="ARBA00023098"/>
    </source>
</evidence>
<dbReference type="GO" id="GO:0019369">
    <property type="term" value="P:arachidonate metabolic process"/>
    <property type="evidence" value="ECO:0007669"/>
    <property type="project" value="TreeGrafter"/>
</dbReference>
<dbReference type="OrthoDB" id="438440at2759"/>
<evidence type="ECO:0000256" key="10">
    <source>
        <dbReference type="ARBA" id="ARBA00022989"/>
    </source>
</evidence>
<evidence type="ECO:0000256" key="12">
    <source>
        <dbReference type="ARBA" id="ARBA00023136"/>
    </source>
</evidence>
<keyword evidence="4" id="KW-0597">Phosphoprotein</keyword>
<dbReference type="Gene3D" id="3.40.50.1820">
    <property type="entry name" value="alpha/beta hydrolase"/>
    <property type="match status" value="1"/>
</dbReference>
<evidence type="ECO:0000256" key="8">
    <source>
        <dbReference type="ARBA" id="ARBA00022837"/>
    </source>
</evidence>
<keyword evidence="11" id="KW-0443">Lipid metabolism</keyword>